<reference evidence="1 2" key="1">
    <citation type="submission" date="2018-10" db="EMBL/GenBank/DDBJ databases">
        <title>Genomic Encyclopedia of Archaeal and Bacterial Type Strains, Phase II (KMG-II): from individual species to whole genera.</title>
        <authorList>
            <person name="Goeker M."/>
        </authorList>
    </citation>
    <scope>NUCLEOTIDE SEQUENCE [LARGE SCALE GENOMIC DNA]</scope>
    <source>
        <strain evidence="1 2">DSM 19624</strain>
    </source>
</reference>
<dbReference type="AlphaFoldDB" id="A0A497Y2T6"/>
<organism evidence="1 2">
    <name type="scientific">Pedobacter alluvionis</name>
    <dbReference type="NCBI Taxonomy" id="475253"/>
    <lineage>
        <taxon>Bacteria</taxon>
        <taxon>Pseudomonadati</taxon>
        <taxon>Bacteroidota</taxon>
        <taxon>Sphingobacteriia</taxon>
        <taxon>Sphingobacteriales</taxon>
        <taxon>Sphingobacteriaceae</taxon>
        <taxon>Pedobacter</taxon>
    </lineage>
</organism>
<evidence type="ECO:0000313" key="2">
    <source>
        <dbReference type="Proteomes" id="UP000273898"/>
    </source>
</evidence>
<dbReference type="EMBL" id="RCCK01000011">
    <property type="protein sequence ID" value="RLJ77181.1"/>
    <property type="molecule type" value="Genomic_DNA"/>
</dbReference>
<sequence length="53" mass="6135">MKKIALEIKKGNAPIHLKSLIKKEKPAYLVKIRHSKIFSTTNLQLDLFYKSPI</sequence>
<proteinExistence type="predicted"/>
<name>A0A497Y2T6_9SPHI</name>
<gene>
    <name evidence="1" type="ORF">BCL90_2257</name>
</gene>
<protein>
    <submittedName>
        <fullName evidence="1">Uncharacterized protein</fullName>
    </submittedName>
</protein>
<dbReference type="Proteomes" id="UP000273898">
    <property type="component" value="Unassembled WGS sequence"/>
</dbReference>
<comment type="caution">
    <text evidence="1">The sequence shown here is derived from an EMBL/GenBank/DDBJ whole genome shotgun (WGS) entry which is preliminary data.</text>
</comment>
<accession>A0A497Y2T6</accession>
<evidence type="ECO:0000313" key="1">
    <source>
        <dbReference type="EMBL" id="RLJ77181.1"/>
    </source>
</evidence>